<keyword evidence="9" id="KW-0472">Membrane</keyword>
<dbReference type="GO" id="GO:0005524">
    <property type="term" value="F:ATP binding"/>
    <property type="evidence" value="ECO:0007669"/>
    <property type="project" value="UniProtKB-KW"/>
</dbReference>
<feature type="domain" description="Oligopeptide/dipeptide ABC transporter C-terminal" evidence="10">
    <location>
        <begin position="50"/>
        <end position="82"/>
    </location>
</feature>
<keyword evidence="3" id="KW-1003">Cell membrane</keyword>
<dbReference type="AlphaFoldDB" id="A0A484Z7Y0"/>
<proteinExistence type="predicted"/>
<dbReference type="GO" id="GO:0015833">
    <property type="term" value="P:peptide transport"/>
    <property type="evidence" value="ECO:0007669"/>
    <property type="project" value="InterPro"/>
</dbReference>
<dbReference type="GO" id="GO:0016787">
    <property type="term" value="F:hydrolase activity"/>
    <property type="evidence" value="ECO:0007669"/>
    <property type="project" value="UniProtKB-KW"/>
</dbReference>
<keyword evidence="6" id="KW-0547">Nucleotide-binding</keyword>
<dbReference type="InterPro" id="IPR013563">
    <property type="entry name" value="Oligopep_ABC_C"/>
</dbReference>
<evidence type="ECO:0000256" key="2">
    <source>
        <dbReference type="ARBA" id="ARBA00022448"/>
    </source>
</evidence>
<keyword evidence="4" id="KW-0997">Cell inner membrane</keyword>
<dbReference type="Proteomes" id="UP000351155">
    <property type="component" value="Unassembled WGS sequence"/>
</dbReference>
<keyword evidence="7" id="KW-0067">ATP-binding</keyword>
<dbReference type="PANTHER" id="PTHR43776">
    <property type="entry name" value="TRANSPORT ATP-BINDING PROTEIN"/>
    <property type="match status" value="1"/>
</dbReference>
<evidence type="ECO:0000313" key="11">
    <source>
        <dbReference type="EMBL" id="VFS44025.1"/>
    </source>
</evidence>
<dbReference type="Gene3D" id="3.40.50.300">
    <property type="entry name" value="P-loop containing nucleotide triphosphate hydrolases"/>
    <property type="match status" value="1"/>
</dbReference>
<keyword evidence="11" id="KW-0378">Hydrolase</keyword>
<organism evidence="11 12">
    <name type="scientific">Enterobacter cancerogenus</name>
    <dbReference type="NCBI Taxonomy" id="69218"/>
    <lineage>
        <taxon>Bacteria</taxon>
        <taxon>Pseudomonadati</taxon>
        <taxon>Pseudomonadota</taxon>
        <taxon>Gammaproteobacteria</taxon>
        <taxon>Enterobacterales</taxon>
        <taxon>Enterobacteriaceae</taxon>
        <taxon>Enterobacter</taxon>
        <taxon>Enterobacter cloacae complex</taxon>
    </lineage>
</organism>
<evidence type="ECO:0000313" key="12">
    <source>
        <dbReference type="Proteomes" id="UP000351155"/>
    </source>
</evidence>
<name>A0A484Z7Y0_9ENTR</name>
<evidence type="ECO:0000256" key="8">
    <source>
        <dbReference type="ARBA" id="ARBA00022967"/>
    </source>
</evidence>
<dbReference type="GO" id="GO:0005886">
    <property type="term" value="C:plasma membrane"/>
    <property type="evidence" value="ECO:0007669"/>
    <property type="project" value="UniProtKB-SubCell"/>
</dbReference>
<evidence type="ECO:0000256" key="4">
    <source>
        <dbReference type="ARBA" id="ARBA00022519"/>
    </source>
</evidence>
<protein>
    <submittedName>
        <fullName evidence="11">ATPase components of various ABC-type transport systems, contain duplicated ATPase</fullName>
        <ecNumber evidence="11">3.6.3.-</ecNumber>
    </submittedName>
</protein>
<keyword evidence="5" id="KW-0677">Repeat</keyword>
<keyword evidence="8" id="KW-1278">Translocase</keyword>
<dbReference type="SUPFAM" id="SSF52540">
    <property type="entry name" value="P-loop containing nucleoside triphosphate hydrolases"/>
    <property type="match status" value="1"/>
</dbReference>
<keyword evidence="2" id="KW-0813">Transport</keyword>
<dbReference type="Pfam" id="PF08352">
    <property type="entry name" value="oligo_HPY"/>
    <property type="match status" value="1"/>
</dbReference>
<dbReference type="EC" id="3.6.3.-" evidence="11"/>
<dbReference type="InterPro" id="IPR050319">
    <property type="entry name" value="ABC_transp_ATP-bind"/>
</dbReference>
<evidence type="ECO:0000259" key="10">
    <source>
        <dbReference type="Pfam" id="PF08352"/>
    </source>
</evidence>
<evidence type="ECO:0000256" key="9">
    <source>
        <dbReference type="ARBA" id="ARBA00023136"/>
    </source>
</evidence>
<dbReference type="EMBL" id="CAADIW010000071">
    <property type="protein sequence ID" value="VFS44025.1"/>
    <property type="molecule type" value="Genomic_DNA"/>
</dbReference>
<gene>
    <name evidence="11" type="primary">gsiA_9</name>
    <name evidence="11" type="ORF">NCTC12126_05300</name>
</gene>
<comment type="subcellular location">
    <subcellularLocation>
        <location evidence="1">Cell inner membrane</location>
        <topology evidence="1">Peripheral membrane protein</topology>
    </subcellularLocation>
</comment>
<evidence type="ECO:0000256" key="7">
    <source>
        <dbReference type="ARBA" id="ARBA00022840"/>
    </source>
</evidence>
<dbReference type="PANTHER" id="PTHR43776:SF15">
    <property type="entry name" value="GLUTATHIONE IMPORT ATP-BINDING PROTEIN GSIA"/>
    <property type="match status" value="1"/>
</dbReference>
<evidence type="ECO:0000256" key="5">
    <source>
        <dbReference type="ARBA" id="ARBA00022737"/>
    </source>
</evidence>
<sequence length="205" mass="22435">MFQSARKSSIWLLDLQRDLGIAFLFISHDDGRGWNGISHRVAVMYMGQIVEIGPRRAVFENPQHPYTRKLMTAVPVADPAHRHAGACSCRDEMPSNIRKRGEHMERVALREVGPGHYVAPPAPGQCLLAVITYNRQENTMVKFVARTGWLAASVAMALAAAPAFAAKDVVVAVGSNFTTLDPYDANDTLSQAVAKSFYQGAVWPG</sequence>
<evidence type="ECO:0000256" key="6">
    <source>
        <dbReference type="ARBA" id="ARBA00022741"/>
    </source>
</evidence>
<evidence type="ECO:0000256" key="1">
    <source>
        <dbReference type="ARBA" id="ARBA00004417"/>
    </source>
</evidence>
<reference evidence="11 12" key="1">
    <citation type="submission" date="2019-03" db="EMBL/GenBank/DDBJ databases">
        <authorList>
            <consortium name="Pathogen Informatics"/>
        </authorList>
    </citation>
    <scope>NUCLEOTIDE SEQUENCE [LARGE SCALE GENOMIC DNA]</scope>
    <source>
        <strain evidence="11 12">NCTC12126</strain>
    </source>
</reference>
<accession>A0A484Z7Y0</accession>
<dbReference type="InterPro" id="IPR027417">
    <property type="entry name" value="P-loop_NTPase"/>
</dbReference>
<evidence type="ECO:0000256" key="3">
    <source>
        <dbReference type="ARBA" id="ARBA00022475"/>
    </source>
</evidence>